<dbReference type="FunFam" id="1.25.40.10:FF:000427">
    <property type="entry name" value="Pentatricopeptide repeat-containing protein chloroplastic"/>
    <property type="match status" value="1"/>
</dbReference>
<gene>
    <name evidence="3" type="ORF">HPP92_016970</name>
</gene>
<feature type="repeat" description="PPR" evidence="2">
    <location>
        <begin position="276"/>
        <end position="310"/>
    </location>
</feature>
<protein>
    <recommendedName>
        <fullName evidence="5">Pentatricopeptide repeat-containing protein</fullName>
    </recommendedName>
</protein>
<evidence type="ECO:0000256" key="1">
    <source>
        <dbReference type="ARBA" id="ARBA00022737"/>
    </source>
</evidence>
<keyword evidence="1" id="KW-0677">Repeat</keyword>
<evidence type="ECO:0000313" key="3">
    <source>
        <dbReference type="EMBL" id="KAG0470270.1"/>
    </source>
</evidence>
<feature type="repeat" description="PPR" evidence="2">
    <location>
        <begin position="143"/>
        <end position="173"/>
    </location>
</feature>
<reference evidence="3 4" key="1">
    <citation type="journal article" date="2020" name="Nat. Food">
        <title>A phased Vanilla planifolia genome enables genetic improvement of flavour and production.</title>
        <authorList>
            <person name="Hasing T."/>
            <person name="Tang H."/>
            <person name="Brym M."/>
            <person name="Khazi F."/>
            <person name="Huang T."/>
            <person name="Chambers A.H."/>
        </authorList>
    </citation>
    <scope>NUCLEOTIDE SEQUENCE [LARGE SCALE GENOMIC DNA]</scope>
    <source>
        <tissue evidence="3">Leaf</tissue>
    </source>
</reference>
<feature type="repeat" description="PPR" evidence="2">
    <location>
        <begin position="245"/>
        <end position="275"/>
    </location>
</feature>
<dbReference type="InterPro" id="IPR002885">
    <property type="entry name" value="PPR_rpt"/>
</dbReference>
<dbReference type="Gene3D" id="1.25.40.10">
    <property type="entry name" value="Tetratricopeptide repeat domain"/>
    <property type="match status" value="2"/>
</dbReference>
<dbReference type="OrthoDB" id="419617at2759"/>
<dbReference type="SUPFAM" id="SSF48452">
    <property type="entry name" value="TPR-like"/>
    <property type="match status" value="1"/>
</dbReference>
<dbReference type="FunFam" id="1.25.40.10:FF:000090">
    <property type="entry name" value="Pentatricopeptide repeat-containing protein, chloroplastic"/>
    <property type="match status" value="1"/>
</dbReference>
<dbReference type="GO" id="GO:0009451">
    <property type="term" value="P:RNA modification"/>
    <property type="evidence" value="ECO:0007669"/>
    <property type="project" value="InterPro"/>
</dbReference>
<dbReference type="Pfam" id="PF01535">
    <property type="entry name" value="PPR"/>
    <property type="match status" value="2"/>
</dbReference>
<evidence type="ECO:0000256" key="2">
    <source>
        <dbReference type="PROSITE-ProRule" id="PRU00708"/>
    </source>
</evidence>
<proteinExistence type="predicted"/>
<name>A0A835QBV3_VANPL</name>
<comment type="caution">
    <text evidence="3">The sequence shown here is derived from an EMBL/GenBank/DDBJ whole genome shotgun (WGS) entry which is preliminary data.</text>
</comment>
<evidence type="ECO:0008006" key="5">
    <source>
        <dbReference type="Google" id="ProtNLM"/>
    </source>
</evidence>
<dbReference type="PANTHER" id="PTHR47926">
    <property type="entry name" value="PENTATRICOPEPTIDE REPEAT-CONTAINING PROTEIN"/>
    <property type="match status" value="1"/>
</dbReference>
<sequence length="418" mass="46152">MYQRNISEEAILTLLQGCNSMCRLRKIHAQAVIHGLDLRPSVAGKLLCFCATSAAGDLSYAVHLFSRFSSPLTSHWNYLIRGFSVSPSPTFSISLYNYMFYSPLARPDAATFSFLLKACSKAVAAGKCREVHGSIFRFGFPSNVIVCTNLSRAYADNGSVEDARKVFDEMPERDIVSWNSIIACYCKAGLHIEALKVFEEMRAKGLGLDEFTVVVLLSSCAHLGALELGVWVHRFSQENGFLGRNVLVGNALVDMYAKCGSLEQARQVFDRMIKRDAFSWNSMLFGLGIHGHGKEAILLFRQMLLSGVKPNLVSFLGLLMACSHQGLAEEGLEFFHLMSSKFHVKPDAKHYCCVVDMLGRAGRLERALECIKSSPFVGDPVLWRALLSACKIHKNIEIGEISLGHLIETSAYNADSAG</sequence>
<evidence type="ECO:0000313" key="4">
    <source>
        <dbReference type="Proteomes" id="UP000636800"/>
    </source>
</evidence>
<dbReference type="GO" id="GO:0003723">
    <property type="term" value="F:RNA binding"/>
    <property type="evidence" value="ECO:0007669"/>
    <property type="project" value="InterPro"/>
</dbReference>
<keyword evidence="4" id="KW-1185">Reference proteome</keyword>
<dbReference type="PANTHER" id="PTHR47926:SF408">
    <property type="entry name" value="DYW DOMAIN-CONTAINING PROTEIN"/>
    <property type="match status" value="1"/>
</dbReference>
<organism evidence="3 4">
    <name type="scientific">Vanilla planifolia</name>
    <name type="common">Vanilla</name>
    <dbReference type="NCBI Taxonomy" id="51239"/>
    <lineage>
        <taxon>Eukaryota</taxon>
        <taxon>Viridiplantae</taxon>
        <taxon>Streptophyta</taxon>
        <taxon>Embryophyta</taxon>
        <taxon>Tracheophyta</taxon>
        <taxon>Spermatophyta</taxon>
        <taxon>Magnoliopsida</taxon>
        <taxon>Liliopsida</taxon>
        <taxon>Asparagales</taxon>
        <taxon>Orchidaceae</taxon>
        <taxon>Vanilloideae</taxon>
        <taxon>Vanilleae</taxon>
        <taxon>Vanilla</taxon>
    </lineage>
</organism>
<dbReference type="AlphaFoldDB" id="A0A835QBV3"/>
<dbReference type="InterPro" id="IPR011990">
    <property type="entry name" value="TPR-like_helical_dom_sf"/>
</dbReference>
<dbReference type="EMBL" id="JADCNL010000008">
    <property type="protein sequence ID" value="KAG0470270.1"/>
    <property type="molecule type" value="Genomic_DNA"/>
</dbReference>
<accession>A0A835QBV3</accession>
<dbReference type="Proteomes" id="UP000636800">
    <property type="component" value="Unassembled WGS sequence"/>
</dbReference>
<dbReference type="PROSITE" id="PS51375">
    <property type="entry name" value="PPR"/>
    <property type="match status" value="4"/>
</dbReference>
<feature type="repeat" description="PPR" evidence="2">
    <location>
        <begin position="174"/>
        <end position="208"/>
    </location>
</feature>
<dbReference type="Pfam" id="PF13041">
    <property type="entry name" value="PPR_2"/>
    <property type="match status" value="2"/>
</dbReference>
<dbReference type="NCBIfam" id="TIGR00756">
    <property type="entry name" value="PPR"/>
    <property type="match status" value="4"/>
</dbReference>
<dbReference type="InterPro" id="IPR046960">
    <property type="entry name" value="PPR_At4g14850-like_plant"/>
</dbReference>